<dbReference type="InterPro" id="IPR036249">
    <property type="entry name" value="Thioredoxin-like_sf"/>
</dbReference>
<name>A0AAN7WJ92_9PEZI</name>
<dbReference type="InterPro" id="IPR010987">
    <property type="entry name" value="Glutathione-S-Trfase_C-like"/>
</dbReference>
<dbReference type="EMBL" id="JAVRQU010000001">
    <property type="protein sequence ID" value="KAK5708111.1"/>
    <property type="molecule type" value="Genomic_DNA"/>
</dbReference>
<dbReference type="InterPro" id="IPR004045">
    <property type="entry name" value="Glutathione_S-Trfase_N"/>
</dbReference>
<proteinExistence type="inferred from homology"/>
<evidence type="ECO:0000259" key="2">
    <source>
        <dbReference type="PROSITE" id="PS50404"/>
    </source>
</evidence>
<sequence length="234" mass="26583">MPDIKLYRNDRSCSMVPHIVLRELNIPFTTVRMRSNSDIGGYDAIDETLSRSDYLKLNADAYVPTLVVDGKPLTENLAILFYLSELSLERHLFGSTSWERAKVAQWLAWLTGAMHGRGFGCVWRPQRFSDDESVWPDIQAKGRNFIGECYERIESRIAAGEGYAVGASLTVVDIYLHTMWRWGRAIGIPVEDLKSKYPSWAKLMRRVEKLKTVRDAMAEENDTLTFEDGGAAVL</sequence>
<dbReference type="SUPFAM" id="SSF47616">
    <property type="entry name" value="GST C-terminal domain-like"/>
    <property type="match status" value="1"/>
</dbReference>
<gene>
    <name evidence="4" type="ORF">LTR97_000651</name>
</gene>
<dbReference type="InterPro" id="IPR040079">
    <property type="entry name" value="Glutathione_S-Trfase"/>
</dbReference>
<dbReference type="CDD" id="cd03188">
    <property type="entry name" value="GST_C_Beta"/>
    <property type="match status" value="1"/>
</dbReference>
<dbReference type="Pfam" id="PF13409">
    <property type="entry name" value="GST_N_2"/>
    <property type="match status" value="1"/>
</dbReference>
<dbReference type="Gene3D" id="3.40.30.10">
    <property type="entry name" value="Glutaredoxin"/>
    <property type="match status" value="1"/>
</dbReference>
<dbReference type="SFLD" id="SFLDS00019">
    <property type="entry name" value="Glutathione_Transferase_(cytos"/>
    <property type="match status" value="1"/>
</dbReference>
<evidence type="ECO:0008006" key="6">
    <source>
        <dbReference type="Google" id="ProtNLM"/>
    </source>
</evidence>
<evidence type="ECO:0000313" key="5">
    <source>
        <dbReference type="Proteomes" id="UP001310594"/>
    </source>
</evidence>
<dbReference type="Gene3D" id="1.20.1050.10">
    <property type="match status" value="1"/>
</dbReference>
<dbReference type="PANTHER" id="PTHR44051">
    <property type="entry name" value="GLUTATHIONE S-TRANSFERASE-RELATED"/>
    <property type="match status" value="1"/>
</dbReference>
<feature type="domain" description="GST C-terminal" evidence="3">
    <location>
        <begin position="96"/>
        <end position="225"/>
    </location>
</feature>
<dbReference type="PANTHER" id="PTHR44051:SF8">
    <property type="entry name" value="GLUTATHIONE S-TRANSFERASE GSTA"/>
    <property type="match status" value="1"/>
</dbReference>
<dbReference type="Pfam" id="PF00043">
    <property type="entry name" value="GST_C"/>
    <property type="match status" value="1"/>
</dbReference>
<evidence type="ECO:0000259" key="3">
    <source>
        <dbReference type="PROSITE" id="PS50405"/>
    </source>
</evidence>
<dbReference type="InterPro" id="IPR036282">
    <property type="entry name" value="Glutathione-S-Trfase_C_sf"/>
</dbReference>
<evidence type="ECO:0000256" key="1">
    <source>
        <dbReference type="ARBA" id="ARBA00007409"/>
    </source>
</evidence>
<comment type="caution">
    <text evidence="4">The sequence shown here is derived from an EMBL/GenBank/DDBJ whole genome shotgun (WGS) entry which is preliminary data.</text>
</comment>
<feature type="domain" description="GST N-terminal" evidence="2">
    <location>
        <begin position="1"/>
        <end position="91"/>
    </location>
</feature>
<dbReference type="PROSITE" id="PS50405">
    <property type="entry name" value="GST_CTER"/>
    <property type="match status" value="1"/>
</dbReference>
<dbReference type="Proteomes" id="UP001310594">
    <property type="component" value="Unassembled WGS sequence"/>
</dbReference>
<reference evidence="4" key="1">
    <citation type="submission" date="2023-08" db="EMBL/GenBank/DDBJ databases">
        <title>Black Yeasts Isolated from many extreme environments.</title>
        <authorList>
            <person name="Coleine C."/>
            <person name="Stajich J.E."/>
            <person name="Selbmann L."/>
        </authorList>
    </citation>
    <scope>NUCLEOTIDE SEQUENCE</scope>
    <source>
        <strain evidence="4">CCFEE 5810</strain>
    </source>
</reference>
<dbReference type="AlphaFoldDB" id="A0AAN7WJ92"/>
<dbReference type="PROSITE" id="PS50404">
    <property type="entry name" value="GST_NTER"/>
    <property type="match status" value="1"/>
</dbReference>
<organism evidence="4 5">
    <name type="scientific">Elasticomyces elasticus</name>
    <dbReference type="NCBI Taxonomy" id="574655"/>
    <lineage>
        <taxon>Eukaryota</taxon>
        <taxon>Fungi</taxon>
        <taxon>Dikarya</taxon>
        <taxon>Ascomycota</taxon>
        <taxon>Pezizomycotina</taxon>
        <taxon>Dothideomycetes</taxon>
        <taxon>Dothideomycetidae</taxon>
        <taxon>Mycosphaerellales</taxon>
        <taxon>Teratosphaeriaceae</taxon>
        <taxon>Elasticomyces</taxon>
    </lineage>
</organism>
<comment type="similarity">
    <text evidence="1">Belongs to the GST superfamily.</text>
</comment>
<protein>
    <recommendedName>
        <fullName evidence="6">Glutathione S-transferase</fullName>
    </recommendedName>
</protein>
<dbReference type="InterPro" id="IPR004046">
    <property type="entry name" value="GST_C"/>
</dbReference>
<dbReference type="SUPFAM" id="SSF52833">
    <property type="entry name" value="Thioredoxin-like"/>
    <property type="match status" value="1"/>
</dbReference>
<evidence type="ECO:0000313" key="4">
    <source>
        <dbReference type="EMBL" id="KAK5708111.1"/>
    </source>
</evidence>
<dbReference type="CDD" id="cd03057">
    <property type="entry name" value="GST_N_Beta"/>
    <property type="match status" value="1"/>
</dbReference>
<accession>A0AAN7WJ92</accession>